<name>A0ACC0BFC5_CATRO</name>
<sequence>MKDDGRKILVHFIEHVCVEFLDKVGIIIAREVEERNPTQHYKNIFKPKICSMTSSPKDFSMIILREALSVSHFQAVSERRSGKGRTLGVRSGEVPSTLALFDLDFEEEATAFLEAIGRVERKGKIGKTKGRTQH</sequence>
<proteinExistence type="predicted"/>
<accession>A0ACC0BFC5</accession>
<dbReference type="EMBL" id="CM044703">
    <property type="protein sequence ID" value="KAI5671325.1"/>
    <property type="molecule type" value="Genomic_DNA"/>
</dbReference>
<comment type="caution">
    <text evidence="1">The sequence shown here is derived from an EMBL/GenBank/DDBJ whole genome shotgun (WGS) entry which is preliminary data.</text>
</comment>
<protein>
    <submittedName>
        <fullName evidence="1">Uncharacterized protein</fullName>
    </submittedName>
</protein>
<organism evidence="1 2">
    <name type="scientific">Catharanthus roseus</name>
    <name type="common">Madagascar periwinkle</name>
    <name type="synonym">Vinca rosea</name>
    <dbReference type="NCBI Taxonomy" id="4058"/>
    <lineage>
        <taxon>Eukaryota</taxon>
        <taxon>Viridiplantae</taxon>
        <taxon>Streptophyta</taxon>
        <taxon>Embryophyta</taxon>
        <taxon>Tracheophyta</taxon>
        <taxon>Spermatophyta</taxon>
        <taxon>Magnoliopsida</taxon>
        <taxon>eudicotyledons</taxon>
        <taxon>Gunneridae</taxon>
        <taxon>Pentapetalae</taxon>
        <taxon>asterids</taxon>
        <taxon>lamiids</taxon>
        <taxon>Gentianales</taxon>
        <taxon>Apocynaceae</taxon>
        <taxon>Rauvolfioideae</taxon>
        <taxon>Vinceae</taxon>
        <taxon>Catharanthinae</taxon>
        <taxon>Catharanthus</taxon>
    </lineage>
</organism>
<evidence type="ECO:0000313" key="2">
    <source>
        <dbReference type="Proteomes" id="UP001060085"/>
    </source>
</evidence>
<evidence type="ECO:0000313" key="1">
    <source>
        <dbReference type="EMBL" id="KAI5671325.1"/>
    </source>
</evidence>
<keyword evidence="2" id="KW-1185">Reference proteome</keyword>
<gene>
    <name evidence="1" type="ORF">M9H77_11689</name>
</gene>
<dbReference type="Proteomes" id="UP001060085">
    <property type="component" value="Linkage Group LG03"/>
</dbReference>
<reference evidence="2" key="1">
    <citation type="journal article" date="2023" name="Nat. Plants">
        <title>Single-cell RNA sequencing provides a high-resolution roadmap for understanding the multicellular compartmentation of specialized metabolism.</title>
        <authorList>
            <person name="Sun S."/>
            <person name="Shen X."/>
            <person name="Li Y."/>
            <person name="Li Y."/>
            <person name="Wang S."/>
            <person name="Li R."/>
            <person name="Zhang H."/>
            <person name="Shen G."/>
            <person name="Guo B."/>
            <person name="Wei J."/>
            <person name="Xu J."/>
            <person name="St-Pierre B."/>
            <person name="Chen S."/>
            <person name="Sun C."/>
        </authorList>
    </citation>
    <scope>NUCLEOTIDE SEQUENCE [LARGE SCALE GENOMIC DNA]</scope>
</reference>